<dbReference type="AlphaFoldDB" id="A0A9P1CN68"/>
<keyword evidence="3" id="KW-1185">Reference proteome</keyword>
<comment type="caution">
    <text evidence="1">The sequence shown here is derived from an EMBL/GenBank/DDBJ whole genome shotgun (WGS) entry which is preliminary data.</text>
</comment>
<reference evidence="1" key="1">
    <citation type="submission" date="2022-10" db="EMBL/GenBank/DDBJ databases">
        <authorList>
            <person name="Chen Y."/>
            <person name="Dougan E. K."/>
            <person name="Chan C."/>
            <person name="Rhodes N."/>
            <person name="Thang M."/>
        </authorList>
    </citation>
    <scope>NUCLEOTIDE SEQUENCE</scope>
</reference>
<sequence length="318" mass="36234">MTRHWMVAQATRVAEPSDPKGQGPLVRAPGFQVMWTFMASLMLMAADGGGNGELGALGMAESFVNMPEEPEAGEHHMWSCRKFGAYDLGDVGHQGEGQQGAGMWYSQGIGETWNLVNMKEPNDKHGNLNHFLEMNEYDMMDYGKQHLVINEFKVFDGAWFLENIDYKLGFAHCLDFIDLKIFEHHYMNNFVDNVFNGWQCLVKYVFKVIIFILRRGYLAFWLDAACSDVSLQFLLDKLYKQNSGKHGYELDGIYANGASTRATRQGVAVWFDGSHLGLHHMVSGIDEQKLDEQSMDENMSDFTSDTFREEMCWQKALQ</sequence>
<dbReference type="EMBL" id="CAMXCT010001908">
    <property type="protein sequence ID" value="CAI3994092.1"/>
    <property type="molecule type" value="Genomic_DNA"/>
</dbReference>
<gene>
    <name evidence="1" type="ORF">C1SCF055_LOCUS20768</name>
</gene>
<reference evidence="2" key="2">
    <citation type="submission" date="2024-04" db="EMBL/GenBank/DDBJ databases">
        <authorList>
            <person name="Chen Y."/>
            <person name="Shah S."/>
            <person name="Dougan E. K."/>
            <person name="Thang M."/>
            <person name="Chan C."/>
        </authorList>
    </citation>
    <scope>NUCLEOTIDE SEQUENCE [LARGE SCALE GENOMIC DNA]</scope>
</reference>
<evidence type="ECO:0000313" key="3">
    <source>
        <dbReference type="Proteomes" id="UP001152797"/>
    </source>
</evidence>
<accession>A0A9P1CN68</accession>
<evidence type="ECO:0000313" key="1">
    <source>
        <dbReference type="EMBL" id="CAI3994092.1"/>
    </source>
</evidence>
<evidence type="ECO:0000313" key="2">
    <source>
        <dbReference type="EMBL" id="CAL1147467.1"/>
    </source>
</evidence>
<dbReference type="Proteomes" id="UP001152797">
    <property type="component" value="Unassembled WGS sequence"/>
</dbReference>
<dbReference type="EMBL" id="CAMXCT030001908">
    <property type="protein sequence ID" value="CAL4781404.1"/>
    <property type="molecule type" value="Genomic_DNA"/>
</dbReference>
<protein>
    <submittedName>
        <fullName evidence="1">Uncharacterized protein</fullName>
    </submittedName>
</protein>
<organism evidence="1">
    <name type="scientific">Cladocopium goreaui</name>
    <dbReference type="NCBI Taxonomy" id="2562237"/>
    <lineage>
        <taxon>Eukaryota</taxon>
        <taxon>Sar</taxon>
        <taxon>Alveolata</taxon>
        <taxon>Dinophyceae</taxon>
        <taxon>Suessiales</taxon>
        <taxon>Symbiodiniaceae</taxon>
        <taxon>Cladocopium</taxon>
    </lineage>
</organism>
<dbReference type="EMBL" id="CAMXCT020001908">
    <property type="protein sequence ID" value="CAL1147467.1"/>
    <property type="molecule type" value="Genomic_DNA"/>
</dbReference>
<name>A0A9P1CN68_9DINO</name>
<proteinExistence type="predicted"/>